<name>A0A8J6L7Z3_TENMO</name>
<evidence type="ECO:0000256" key="8">
    <source>
        <dbReference type="SAM" id="Phobius"/>
    </source>
</evidence>
<dbReference type="SUPFAM" id="SSF53850">
    <property type="entry name" value="Periplasmic binding protein-like II"/>
    <property type="match status" value="1"/>
</dbReference>
<accession>A0A8J6L7Z3</accession>
<keyword evidence="11" id="KW-1185">Reference proteome</keyword>
<sequence>MLWFWYGFFLTLHKLGQSRLKVPQETFIDEQLHQYFINYKYFFLREYTSCSYINVNSLSNRDISDWSIKHNQCPSVVAARFFNASGYIPKTTGNFIFLESAGDEVKDVVDQVRNYSFWSSRMHNHFIICGQVEDTKFLLNLLRVIWERSILNFVVVFVFKRLEVFSYNPFLQDGVTNLSFPGSTLFPDKLRNLHGYQLRVSLFVDFPLTVKHEEHWVSRDYERLKLVTQMINASFKIIEPENNTGYFGAYDDIMANKSDFCFITHFYMLNIFQDAEYTYPHKMNALVVVVPTMNSTGRNSFAILSTFSPTTWILYLVLLVFFSATRKLSDIRESFVGIFINSFDTFLGGSISKFQSSSKSGVVKLKLITFMLGCIIFRTCFQCALISAFIKPPSTQQIETIEDLRNSKMTICTTVSLAKLIPTEFGLSKQIVTVTPKERQRSLYNLDTSQAYVIGVAFAHKYISTLPRSKDNAVFHLLGDILVPGVSTYYFQKHSPYLGKISELLQRERQYALDQSKQGEQGNLRGETTQDDNVVLTVKHLQAVFHLWIGGLFVALVSFLSELIYNHY</sequence>
<keyword evidence="4 8" id="KW-1133">Transmembrane helix</keyword>
<evidence type="ECO:0000313" key="10">
    <source>
        <dbReference type="EMBL" id="KAH0811220.1"/>
    </source>
</evidence>
<gene>
    <name evidence="10" type="ORF">GEV33_011569</name>
</gene>
<feature type="transmembrane region" description="Helical" evidence="8">
    <location>
        <begin position="367"/>
        <end position="390"/>
    </location>
</feature>
<feature type="transmembrane region" description="Helical" evidence="8">
    <location>
        <begin position="301"/>
        <end position="322"/>
    </location>
</feature>
<feature type="transmembrane region" description="Helical" evidence="8">
    <location>
        <begin position="334"/>
        <end position="355"/>
    </location>
</feature>
<reference evidence="10" key="1">
    <citation type="journal article" date="2020" name="J Insects Food Feed">
        <title>The yellow mealworm (Tenebrio molitor) genome: a resource for the emerging insects as food and feed industry.</title>
        <authorList>
            <person name="Eriksson T."/>
            <person name="Andere A."/>
            <person name="Kelstrup H."/>
            <person name="Emery V."/>
            <person name="Picard C."/>
        </authorList>
    </citation>
    <scope>NUCLEOTIDE SEQUENCE</scope>
    <source>
        <strain evidence="10">Stoneville</strain>
        <tissue evidence="10">Whole head</tissue>
    </source>
</reference>
<dbReference type="EMBL" id="JABDTM020026962">
    <property type="protein sequence ID" value="KAH0811220.1"/>
    <property type="molecule type" value="Genomic_DNA"/>
</dbReference>
<feature type="chain" id="PRO_5035189260" evidence="9">
    <location>
        <begin position="19"/>
        <end position="568"/>
    </location>
</feature>
<evidence type="ECO:0000256" key="5">
    <source>
        <dbReference type="ARBA" id="ARBA00023136"/>
    </source>
</evidence>
<dbReference type="AlphaFoldDB" id="A0A8J6L7Z3"/>
<keyword evidence="9" id="KW-0732">Signal</keyword>
<evidence type="ECO:0000256" key="1">
    <source>
        <dbReference type="ARBA" id="ARBA00004651"/>
    </source>
</evidence>
<keyword evidence="7" id="KW-0325">Glycoprotein</keyword>
<keyword evidence="3 8" id="KW-0812">Transmembrane</keyword>
<evidence type="ECO:0000256" key="4">
    <source>
        <dbReference type="ARBA" id="ARBA00022989"/>
    </source>
</evidence>
<dbReference type="Proteomes" id="UP000719412">
    <property type="component" value="Unassembled WGS sequence"/>
</dbReference>
<evidence type="ECO:0000256" key="2">
    <source>
        <dbReference type="ARBA" id="ARBA00022475"/>
    </source>
</evidence>
<dbReference type="PANTHER" id="PTHR42643">
    <property type="entry name" value="IONOTROPIC RECEPTOR 20A-RELATED"/>
    <property type="match status" value="1"/>
</dbReference>
<dbReference type="PANTHER" id="PTHR42643:SF35">
    <property type="entry name" value="IONOTROPIC RECEPTOR 68A, ISOFORM A"/>
    <property type="match status" value="1"/>
</dbReference>
<dbReference type="InterPro" id="IPR052192">
    <property type="entry name" value="Insect_Ionotropic_Sensory_Rcpt"/>
</dbReference>
<evidence type="ECO:0000256" key="3">
    <source>
        <dbReference type="ARBA" id="ARBA00022692"/>
    </source>
</evidence>
<feature type="transmembrane region" description="Helical" evidence="8">
    <location>
        <begin position="545"/>
        <end position="565"/>
    </location>
</feature>
<dbReference type="GO" id="GO:0005886">
    <property type="term" value="C:plasma membrane"/>
    <property type="evidence" value="ECO:0007669"/>
    <property type="project" value="UniProtKB-SubCell"/>
</dbReference>
<comment type="caution">
    <text evidence="10">The sequence shown here is derived from an EMBL/GenBank/DDBJ whole genome shotgun (WGS) entry which is preliminary data.</text>
</comment>
<keyword evidence="2" id="KW-1003">Cell membrane</keyword>
<feature type="signal peptide" evidence="9">
    <location>
        <begin position="1"/>
        <end position="18"/>
    </location>
</feature>
<evidence type="ECO:0000313" key="11">
    <source>
        <dbReference type="Proteomes" id="UP000719412"/>
    </source>
</evidence>
<evidence type="ECO:0000256" key="7">
    <source>
        <dbReference type="ARBA" id="ARBA00023180"/>
    </source>
</evidence>
<keyword evidence="6" id="KW-0675">Receptor</keyword>
<comment type="subcellular location">
    <subcellularLocation>
        <location evidence="1">Cell membrane</location>
        <topology evidence="1">Multi-pass membrane protein</topology>
    </subcellularLocation>
</comment>
<evidence type="ECO:0000256" key="9">
    <source>
        <dbReference type="SAM" id="SignalP"/>
    </source>
</evidence>
<protein>
    <submittedName>
        <fullName evidence="10">Uncharacterized protein</fullName>
    </submittedName>
</protein>
<keyword evidence="5 8" id="KW-0472">Membrane</keyword>
<evidence type="ECO:0000256" key="6">
    <source>
        <dbReference type="ARBA" id="ARBA00023170"/>
    </source>
</evidence>
<organism evidence="10 11">
    <name type="scientific">Tenebrio molitor</name>
    <name type="common">Yellow mealworm beetle</name>
    <dbReference type="NCBI Taxonomy" id="7067"/>
    <lineage>
        <taxon>Eukaryota</taxon>
        <taxon>Metazoa</taxon>
        <taxon>Ecdysozoa</taxon>
        <taxon>Arthropoda</taxon>
        <taxon>Hexapoda</taxon>
        <taxon>Insecta</taxon>
        <taxon>Pterygota</taxon>
        <taxon>Neoptera</taxon>
        <taxon>Endopterygota</taxon>
        <taxon>Coleoptera</taxon>
        <taxon>Polyphaga</taxon>
        <taxon>Cucujiformia</taxon>
        <taxon>Tenebrionidae</taxon>
        <taxon>Tenebrio</taxon>
    </lineage>
</organism>
<proteinExistence type="predicted"/>
<reference evidence="10" key="2">
    <citation type="submission" date="2021-08" db="EMBL/GenBank/DDBJ databases">
        <authorList>
            <person name="Eriksson T."/>
        </authorList>
    </citation>
    <scope>NUCLEOTIDE SEQUENCE</scope>
    <source>
        <strain evidence="10">Stoneville</strain>
        <tissue evidence="10">Whole head</tissue>
    </source>
</reference>